<dbReference type="Proteomes" id="UP000692954">
    <property type="component" value="Unassembled WGS sequence"/>
</dbReference>
<dbReference type="EMBL" id="CAJJDN010000159">
    <property type="protein sequence ID" value="CAD8125424.1"/>
    <property type="molecule type" value="Genomic_DNA"/>
</dbReference>
<keyword evidence="3" id="KW-1185">Reference proteome</keyword>
<evidence type="ECO:0000313" key="3">
    <source>
        <dbReference type="Proteomes" id="UP000692954"/>
    </source>
</evidence>
<dbReference type="SMART" id="SM00799">
    <property type="entry name" value="DENN"/>
    <property type="match status" value="1"/>
</dbReference>
<dbReference type="InterPro" id="IPR001194">
    <property type="entry name" value="cDENN_dom"/>
</dbReference>
<dbReference type="PROSITE" id="PS50211">
    <property type="entry name" value="DENN"/>
    <property type="match status" value="1"/>
</dbReference>
<dbReference type="Pfam" id="PF02141">
    <property type="entry name" value="DENN"/>
    <property type="match status" value="1"/>
</dbReference>
<dbReference type="InterPro" id="IPR051942">
    <property type="entry name" value="DENN_domain_containing_2"/>
</dbReference>
<comment type="caution">
    <text evidence="2">The sequence shown here is derived from an EMBL/GenBank/DDBJ whole genome shotgun (WGS) entry which is preliminary data.</text>
</comment>
<dbReference type="PANTHER" id="PTHR15288">
    <property type="entry name" value="DENN DOMAIN-CONTAINING PROTEIN 2"/>
    <property type="match status" value="1"/>
</dbReference>
<name>A0A8S1RDM9_9CILI</name>
<dbReference type="OrthoDB" id="306326at2759"/>
<evidence type="ECO:0000313" key="2">
    <source>
        <dbReference type="EMBL" id="CAD8125424.1"/>
    </source>
</evidence>
<reference evidence="2" key="1">
    <citation type="submission" date="2021-01" db="EMBL/GenBank/DDBJ databases">
        <authorList>
            <consortium name="Genoscope - CEA"/>
            <person name="William W."/>
        </authorList>
    </citation>
    <scope>NUCLEOTIDE SEQUENCE</scope>
</reference>
<accession>A0A8S1RDM9</accession>
<dbReference type="AlphaFoldDB" id="A0A8S1RDM9"/>
<sequence length="458" mass="54737">MSIEEIIETFACPNGNNVQQIIDDDVEDEIQRIICQSKVPFQNFYMFNIKGDDLQSENPLNVKLLQQFNHSRQLFGYCLKIDDFLVEDQNGKASIYMSFDKILCFVTYFPIQSLFKKLFEQILFIIKVTRQNSFRVKEKQKKFNEIDGVGIIKLIEKLLNAFMLKSSSYSLTENNQHIEINFAKELADQNLDEQMKQFFQSSIISYTVPSKEDLFFETKKLEAHIVLTLFTFEQFYKIFMEILKEGKIIFCCQNQNLLTSITSFFHTSLFPFKWFHQIIFNLPIDSLALLEFNQPIIFGVNMQYQQLRFQRNILIANKIHDITYVDINERHRLINIIEKNQKVQLNWVDQKKELERYFQDKNGSLSFTPNNEQENNAKKFLKNLQEIIMVNLINKVVPKREEDFIIKQNKKLNDHFISHRIKKIIQKTYQDQLDQKFILNYIILSVYFTEFLRFQYIK</sequence>
<protein>
    <recommendedName>
        <fullName evidence="1">UDENN domain-containing protein</fullName>
    </recommendedName>
</protein>
<dbReference type="PANTHER" id="PTHR15288:SF0">
    <property type="entry name" value="UDENN DOMAIN-CONTAINING PROTEIN"/>
    <property type="match status" value="1"/>
</dbReference>
<feature type="domain" description="UDENN" evidence="1">
    <location>
        <begin position="1"/>
        <end position="458"/>
    </location>
</feature>
<dbReference type="InterPro" id="IPR037516">
    <property type="entry name" value="Tripartite_DENN"/>
</dbReference>
<organism evidence="2 3">
    <name type="scientific">Paramecium sonneborni</name>
    <dbReference type="NCBI Taxonomy" id="65129"/>
    <lineage>
        <taxon>Eukaryota</taxon>
        <taxon>Sar</taxon>
        <taxon>Alveolata</taxon>
        <taxon>Ciliophora</taxon>
        <taxon>Intramacronucleata</taxon>
        <taxon>Oligohymenophorea</taxon>
        <taxon>Peniculida</taxon>
        <taxon>Parameciidae</taxon>
        <taxon>Paramecium</taxon>
    </lineage>
</organism>
<gene>
    <name evidence="2" type="ORF">PSON_ATCC_30995.1.T1590019</name>
</gene>
<evidence type="ECO:0000259" key="1">
    <source>
        <dbReference type="PROSITE" id="PS50211"/>
    </source>
</evidence>
<proteinExistence type="predicted"/>